<feature type="transmembrane region" description="Helical" evidence="8">
    <location>
        <begin position="78"/>
        <end position="95"/>
    </location>
</feature>
<comment type="similarity">
    <text evidence="6">Belongs to the major facilitator superfamily. Allantoate permease family.</text>
</comment>
<dbReference type="GO" id="GO:0022857">
    <property type="term" value="F:transmembrane transporter activity"/>
    <property type="evidence" value="ECO:0007669"/>
    <property type="project" value="InterPro"/>
</dbReference>
<keyword evidence="11" id="KW-1185">Reference proteome</keyword>
<evidence type="ECO:0000256" key="1">
    <source>
        <dbReference type="ARBA" id="ARBA00004141"/>
    </source>
</evidence>
<dbReference type="Proteomes" id="UP000434172">
    <property type="component" value="Unassembled WGS sequence"/>
</dbReference>
<dbReference type="AlphaFoldDB" id="A0A8H3WML5"/>
<sequence length="966" mass="108657">MADINGKGPADGPATDLPTDADKRSASITSAPTESSPDHLPKKQPKSGADAALELLNETGPLGHAVDPELNRRLKRRIDTHIMPLICIVYFLQYIDKTAISYASVTGIQQDTGLHGNQFNWVASIFFFGQLAFEFPTIRLIQMFPLAKYTSINIMLWGLVLACLAACKSYAGLLVCRFLLGVFEAAVVPAWVLFTSQWYTKQEQAFRVGIWFSVCGAAQMFGGFFAYGVAVHVGKDPNALLHGWQVIFLFLGLLTAVVGIAFWFIMPDSPASAAFLSQEEKAAHLERIRDNEQGIGSQEFKWSHVKEALTDTMTWLYAFWIFAANIPNSIATSFGNILVKGMGYSSEESLLLVTPLGAYEIVALVGLTWLAMKTRQRLYWCIAGHIPAIVGAILMATTSKVPALIGYYTSGGIPIGWTTILGLQSTNVAGSTKKVTVACIGTIAYTVGNIISPQTFQARDAPRYLPAKISICIIYFLVTVDLFVMRWVLDRRNKKRDAEKAALGDAYKVEENHEFWDLTDLENKEFRYELTVDAMSADEFRDSVESGETPVDSHDRLLRIAFIYLDESVWDGRGVFDIVDRLHTRGWSFGNGDLKFNRTLDLFYLAQLVAAMYRSSDEDEGVFASPDDFDEFYVEHHELLKEDAWREYYSSALLVQLTSSRFYRLPDLQDLPDSSDPLAQPRQKGKGHLKKLPRWAHNVVRTSRRQPSLPVETVTQIALDTLEKTITRLREDYPSVQPYSETQARFWLKYMKIDSPGQPLKETWNPNDFGISVAQGAFDVWAWEAHYSRERWEAVDAPRLEPDLDGTRESEVTWCGLPDGGVGEMARSRGWEPEVGSEEEVAFLAAVAVRETEGVDMRDLDYGMRSHILLGLMGTAFGTEKGQQVDEVKQRMVAGGRIDETRAEKWIREALMVMEPYVRKTDGWPASQEDRSEMLRQILVENGQLFARWSLSESSKEFNFELKPRI</sequence>
<feature type="transmembrane region" description="Helical" evidence="8">
    <location>
        <begin position="121"/>
        <end position="142"/>
    </location>
</feature>
<dbReference type="PANTHER" id="PTHR43791">
    <property type="entry name" value="PERMEASE-RELATED"/>
    <property type="match status" value="1"/>
</dbReference>
<dbReference type="PROSITE" id="PS50850">
    <property type="entry name" value="MFS"/>
    <property type="match status" value="1"/>
</dbReference>
<dbReference type="CDD" id="cd17327">
    <property type="entry name" value="MFS_FEN2_like"/>
    <property type="match status" value="1"/>
</dbReference>
<evidence type="ECO:0000256" key="5">
    <source>
        <dbReference type="ARBA" id="ARBA00023136"/>
    </source>
</evidence>
<dbReference type="FunFam" id="1.20.1250.20:FF:000064">
    <property type="entry name" value="MFS allantoate transporter"/>
    <property type="match status" value="1"/>
</dbReference>
<evidence type="ECO:0000256" key="6">
    <source>
        <dbReference type="ARBA" id="ARBA00037968"/>
    </source>
</evidence>
<dbReference type="Pfam" id="PF07690">
    <property type="entry name" value="MFS_1"/>
    <property type="match status" value="1"/>
</dbReference>
<proteinExistence type="inferred from homology"/>
<evidence type="ECO:0000256" key="7">
    <source>
        <dbReference type="SAM" id="MobiDB-lite"/>
    </source>
</evidence>
<name>A0A8H3WML5_9PEZI</name>
<reference evidence="10 11" key="1">
    <citation type="submission" date="2019-12" db="EMBL/GenBank/DDBJ databases">
        <title>A genome sequence resource for the geographically widespread anthracnose pathogen Colletotrichum asianum.</title>
        <authorList>
            <person name="Meng Y."/>
        </authorList>
    </citation>
    <scope>NUCLEOTIDE SEQUENCE [LARGE SCALE GENOMIC DNA]</scope>
    <source>
        <strain evidence="10 11">ICMP 18580</strain>
    </source>
</reference>
<feature type="transmembrane region" description="Helical" evidence="8">
    <location>
        <begin position="404"/>
        <end position="423"/>
    </location>
</feature>
<dbReference type="InterPro" id="IPR020846">
    <property type="entry name" value="MFS_dom"/>
</dbReference>
<feature type="region of interest" description="Disordered" evidence="7">
    <location>
        <begin position="1"/>
        <end position="47"/>
    </location>
</feature>
<keyword evidence="5 8" id="KW-0472">Membrane</keyword>
<evidence type="ECO:0000256" key="3">
    <source>
        <dbReference type="ARBA" id="ARBA00022692"/>
    </source>
</evidence>
<keyword evidence="3 8" id="KW-0812">Transmembrane</keyword>
<feature type="transmembrane region" description="Helical" evidence="8">
    <location>
        <begin position="178"/>
        <end position="196"/>
    </location>
</feature>
<dbReference type="InterPro" id="IPR011701">
    <property type="entry name" value="MFS"/>
</dbReference>
<evidence type="ECO:0000259" key="9">
    <source>
        <dbReference type="PROSITE" id="PS50850"/>
    </source>
</evidence>
<feature type="transmembrane region" description="Helical" evidence="8">
    <location>
        <begin position="154"/>
        <end position="172"/>
    </location>
</feature>
<feature type="transmembrane region" description="Helical" evidence="8">
    <location>
        <begin position="208"/>
        <end position="230"/>
    </location>
</feature>
<feature type="domain" description="Major facilitator superfamily (MFS) profile" evidence="9">
    <location>
        <begin position="82"/>
        <end position="494"/>
    </location>
</feature>
<feature type="transmembrane region" description="Helical" evidence="8">
    <location>
        <begin position="242"/>
        <end position="265"/>
    </location>
</feature>
<comment type="subcellular location">
    <subcellularLocation>
        <location evidence="1">Membrane</location>
        <topology evidence="1">Multi-pass membrane protein</topology>
    </subcellularLocation>
</comment>
<protein>
    <submittedName>
        <fullName evidence="10">Major facilitator superfamily transporter</fullName>
    </submittedName>
</protein>
<dbReference type="PANTHER" id="PTHR43791:SF1">
    <property type="entry name" value="ALLANTOATE PERMEASE"/>
    <property type="match status" value="1"/>
</dbReference>
<accession>A0A8H3WML5</accession>
<feature type="transmembrane region" description="Helical" evidence="8">
    <location>
        <begin position="464"/>
        <end position="489"/>
    </location>
</feature>
<evidence type="ECO:0000313" key="11">
    <source>
        <dbReference type="Proteomes" id="UP000434172"/>
    </source>
</evidence>
<evidence type="ECO:0000256" key="2">
    <source>
        <dbReference type="ARBA" id="ARBA00022448"/>
    </source>
</evidence>
<feature type="compositionally biased region" description="Polar residues" evidence="7">
    <location>
        <begin position="26"/>
        <end position="35"/>
    </location>
</feature>
<organism evidence="10 11">
    <name type="scientific">Colletotrichum asianum</name>
    <dbReference type="NCBI Taxonomy" id="702518"/>
    <lineage>
        <taxon>Eukaryota</taxon>
        <taxon>Fungi</taxon>
        <taxon>Dikarya</taxon>
        <taxon>Ascomycota</taxon>
        <taxon>Pezizomycotina</taxon>
        <taxon>Sordariomycetes</taxon>
        <taxon>Hypocreomycetidae</taxon>
        <taxon>Glomerellales</taxon>
        <taxon>Glomerellaceae</taxon>
        <taxon>Colletotrichum</taxon>
        <taxon>Colletotrichum gloeosporioides species complex</taxon>
    </lineage>
</organism>
<evidence type="ECO:0000256" key="4">
    <source>
        <dbReference type="ARBA" id="ARBA00022989"/>
    </source>
</evidence>
<evidence type="ECO:0000256" key="8">
    <source>
        <dbReference type="SAM" id="Phobius"/>
    </source>
</evidence>
<gene>
    <name evidence="10" type="ORF">GQ607_005681</name>
</gene>
<feature type="transmembrane region" description="Helical" evidence="8">
    <location>
        <begin position="378"/>
        <end position="398"/>
    </location>
</feature>
<feature type="transmembrane region" description="Helical" evidence="8">
    <location>
        <begin position="315"/>
        <end position="338"/>
    </location>
</feature>
<dbReference type="OrthoDB" id="6730379at2759"/>
<dbReference type="GO" id="GO:0016020">
    <property type="term" value="C:membrane"/>
    <property type="evidence" value="ECO:0007669"/>
    <property type="project" value="UniProtKB-SubCell"/>
</dbReference>
<dbReference type="InterPro" id="IPR036259">
    <property type="entry name" value="MFS_trans_sf"/>
</dbReference>
<dbReference type="SUPFAM" id="SSF103473">
    <property type="entry name" value="MFS general substrate transporter"/>
    <property type="match status" value="1"/>
</dbReference>
<evidence type="ECO:0000313" key="10">
    <source>
        <dbReference type="EMBL" id="KAF0327198.1"/>
    </source>
</evidence>
<feature type="transmembrane region" description="Helical" evidence="8">
    <location>
        <begin position="435"/>
        <end position="452"/>
    </location>
</feature>
<feature type="transmembrane region" description="Helical" evidence="8">
    <location>
        <begin position="350"/>
        <end position="371"/>
    </location>
</feature>
<dbReference type="Gene3D" id="1.20.1250.20">
    <property type="entry name" value="MFS general substrate transporter like domains"/>
    <property type="match status" value="1"/>
</dbReference>
<dbReference type="EMBL" id="WOWK01000025">
    <property type="protein sequence ID" value="KAF0327198.1"/>
    <property type="molecule type" value="Genomic_DNA"/>
</dbReference>
<keyword evidence="2" id="KW-0813">Transport</keyword>
<keyword evidence="4 8" id="KW-1133">Transmembrane helix</keyword>
<comment type="caution">
    <text evidence="10">The sequence shown here is derived from an EMBL/GenBank/DDBJ whole genome shotgun (WGS) entry which is preliminary data.</text>
</comment>